<evidence type="ECO:0000313" key="2">
    <source>
        <dbReference type="EMBL" id="SVC30315.1"/>
    </source>
</evidence>
<accession>A0A382L3E9</accession>
<gene>
    <name evidence="2" type="ORF">METZ01_LOCUS283169</name>
</gene>
<dbReference type="CDD" id="cd02976">
    <property type="entry name" value="NrdH"/>
    <property type="match status" value="1"/>
</dbReference>
<dbReference type="Gene3D" id="3.40.30.10">
    <property type="entry name" value="Glutaredoxin"/>
    <property type="match status" value="1"/>
</dbReference>
<dbReference type="InterPro" id="IPR036249">
    <property type="entry name" value="Thioredoxin-like_sf"/>
</dbReference>
<dbReference type="EMBL" id="UINC01084041">
    <property type="protein sequence ID" value="SVC30315.1"/>
    <property type="molecule type" value="Genomic_DNA"/>
</dbReference>
<dbReference type="SUPFAM" id="SSF52833">
    <property type="entry name" value="Thioredoxin-like"/>
    <property type="match status" value="1"/>
</dbReference>
<dbReference type="AlphaFoldDB" id="A0A382L3E9"/>
<protein>
    <recommendedName>
        <fullName evidence="1">Glutaredoxin domain-containing protein</fullName>
    </recommendedName>
</protein>
<dbReference type="PROSITE" id="PS51354">
    <property type="entry name" value="GLUTAREDOXIN_2"/>
    <property type="match status" value="1"/>
</dbReference>
<sequence>MILRWLGFGRKVRLAKAKRMYQPTTVRLFIKPFCGWCAEAMEWLDRNKIKYNALDVTSHRAAWDEMVRLSGQSSAPVIEVDGEMLADFGASELAQFWNELS</sequence>
<proteinExistence type="predicted"/>
<dbReference type="Pfam" id="PF00462">
    <property type="entry name" value="Glutaredoxin"/>
    <property type="match status" value="1"/>
</dbReference>
<feature type="domain" description="Glutaredoxin" evidence="1">
    <location>
        <begin position="26"/>
        <end position="84"/>
    </location>
</feature>
<organism evidence="2">
    <name type="scientific">marine metagenome</name>
    <dbReference type="NCBI Taxonomy" id="408172"/>
    <lineage>
        <taxon>unclassified sequences</taxon>
        <taxon>metagenomes</taxon>
        <taxon>ecological metagenomes</taxon>
    </lineage>
</organism>
<dbReference type="InterPro" id="IPR002109">
    <property type="entry name" value="Glutaredoxin"/>
</dbReference>
<reference evidence="2" key="1">
    <citation type="submission" date="2018-05" db="EMBL/GenBank/DDBJ databases">
        <authorList>
            <person name="Lanie J.A."/>
            <person name="Ng W.-L."/>
            <person name="Kazmierczak K.M."/>
            <person name="Andrzejewski T.M."/>
            <person name="Davidsen T.M."/>
            <person name="Wayne K.J."/>
            <person name="Tettelin H."/>
            <person name="Glass J.I."/>
            <person name="Rusch D."/>
            <person name="Podicherti R."/>
            <person name="Tsui H.-C.T."/>
            <person name="Winkler M.E."/>
        </authorList>
    </citation>
    <scope>NUCLEOTIDE SEQUENCE</scope>
</reference>
<name>A0A382L3E9_9ZZZZ</name>
<evidence type="ECO:0000259" key="1">
    <source>
        <dbReference type="Pfam" id="PF00462"/>
    </source>
</evidence>